<reference evidence="1" key="1">
    <citation type="submission" date="2023-07" db="EMBL/GenBank/DDBJ databases">
        <title>Sorghum-associated microbial communities from plants grown in Nebraska, USA.</title>
        <authorList>
            <person name="Schachtman D."/>
        </authorList>
    </citation>
    <scope>NUCLEOTIDE SEQUENCE</scope>
    <source>
        <strain evidence="1">DS1061</strain>
    </source>
</reference>
<dbReference type="SUPFAM" id="SSF51230">
    <property type="entry name" value="Single hybrid motif"/>
    <property type="match status" value="1"/>
</dbReference>
<gene>
    <name evidence="1" type="ORF">J2793_006474</name>
</gene>
<evidence type="ECO:0000313" key="2">
    <source>
        <dbReference type="Proteomes" id="UP001229486"/>
    </source>
</evidence>
<accession>A0AB73IPG7</accession>
<dbReference type="EMBL" id="JAURTK010000014">
    <property type="protein sequence ID" value="MDP9650999.1"/>
    <property type="molecule type" value="Genomic_DNA"/>
</dbReference>
<dbReference type="AlphaFoldDB" id="A0AB73IPG7"/>
<organism evidence="1 2">
    <name type="scientific">Paraburkholderia caledonica</name>
    <dbReference type="NCBI Taxonomy" id="134536"/>
    <lineage>
        <taxon>Bacteria</taxon>
        <taxon>Pseudomonadati</taxon>
        <taxon>Pseudomonadota</taxon>
        <taxon>Betaproteobacteria</taxon>
        <taxon>Burkholderiales</taxon>
        <taxon>Burkholderiaceae</taxon>
        <taxon>Paraburkholderia</taxon>
    </lineage>
</organism>
<protein>
    <submittedName>
        <fullName evidence="1">Multidrug efflux pump subunit AcrA (Membrane-fusion protein)</fullName>
    </submittedName>
</protein>
<evidence type="ECO:0000313" key="1">
    <source>
        <dbReference type="EMBL" id="MDP9650999.1"/>
    </source>
</evidence>
<name>A0AB73IPG7_9BURK</name>
<sequence>MKTQVNGTLDAVLVKEGQQVKAGQVIARISSATKACPTAAQFRGKRWTHSAR</sequence>
<dbReference type="RefSeq" id="WP_392395720.1">
    <property type="nucleotide sequence ID" value="NZ_JAURTK010000014.1"/>
</dbReference>
<dbReference type="Proteomes" id="UP001229486">
    <property type="component" value="Unassembled WGS sequence"/>
</dbReference>
<comment type="caution">
    <text evidence="1">The sequence shown here is derived from an EMBL/GenBank/DDBJ whole genome shotgun (WGS) entry which is preliminary data.</text>
</comment>
<proteinExistence type="predicted"/>
<dbReference type="Gene3D" id="2.40.50.100">
    <property type="match status" value="1"/>
</dbReference>
<dbReference type="InterPro" id="IPR011053">
    <property type="entry name" value="Single_hybrid_motif"/>
</dbReference>